<comment type="caution">
    <text evidence="2">The sequence shown here is derived from an EMBL/GenBank/DDBJ whole genome shotgun (WGS) entry which is preliminary data.</text>
</comment>
<feature type="region of interest" description="Disordered" evidence="1">
    <location>
        <begin position="59"/>
        <end position="96"/>
    </location>
</feature>
<keyword evidence="3" id="KW-1185">Reference proteome</keyword>
<evidence type="ECO:0000313" key="2">
    <source>
        <dbReference type="EMBL" id="PKI33500.1"/>
    </source>
</evidence>
<sequence>MAVAEVESAGLEMLQWSRVSMSSSPAVQSESRPTRYGRCRKAISTRVTRIHTYVRVRTNTKPDPICQSAAKSAPRVSVSPRPSTEDESDSRSIIESGCLRARDNV</sequence>
<reference evidence="2 3" key="1">
    <citation type="submission" date="2017-11" db="EMBL/GenBank/DDBJ databases">
        <title>De-novo sequencing of pomegranate (Punica granatum L.) genome.</title>
        <authorList>
            <person name="Akparov Z."/>
            <person name="Amiraslanov A."/>
            <person name="Hajiyeva S."/>
            <person name="Abbasov M."/>
            <person name="Kaur K."/>
            <person name="Hamwieh A."/>
            <person name="Solovyev V."/>
            <person name="Salamov A."/>
            <person name="Braich B."/>
            <person name="Kosarev P."/>
            <person name="Mahmoud A."/>
            <person name="Hajiyev E."/>
            <person name="Babayeva S."/>
            <person name="Izzatullayeva V."/>
            <person name="Mammadov A."/>
            <person name="Mammadov A."/>
            <person name="Sharifova S."/>
            <person name="Ojaghi J."/>
            <person name="Eynullazada K."/>
            <person name="Bayramov B."/>
            <person name="Abdulazimova A."/>
            <person name="Shahmuradov I."/>
        </authorList>
    </citation>
    <scope>NUCLEOTIDE SEQUENCE [LARGE SCALE GENOMIC DNA]</scope>
    <source>
        <strain evidence="3">cv. AG2017</strain>
        <tissue evidence="2">Leaf</tissue>
    </source>
</reference>
<evidence type="ECO:0000313" key="3">
    <source>
        <dbReference type="Proteomes" id="UP000233551"/>
    </source>
</evidence>
<name>A0A2I0HPT8_PUNGR</name>
<organism evidence="2 3">
    <name type="scientific">Punica granatum</name>
    <name type="common">Pomegranate</name>
    <dbReference type="NCBI Taxonomy" id="22663"/>
    <lineage>
        <taxon>Eukaryota</taxon>
        <taxon>Viridiplantae</taxon>
        <taxon>Streptophyta</taxon>
        <taxon>Embryophyta</taxon>
        <taxon>Tracheophyta</taxon>
        <taxon>Spermatophyta</taxon>
        <taxon>Magnoliopsida</taxon>
        <taxon>eudicotyledons</taxon>
        <taxon>Gunneridae</taxon>
        <taxon>Pentapetalae</taxon>
        <taxon>rosids</taxon>
        <taxon>malvids</taxon>
        <taxon>Myrtales</taxon>
        <taxon>Lythraceae</taxon>
        <taxon>Punica</taxon>
    </lineage>
</organism>
<dbReference type="EMBL" id="PGOL01006560">
    <property type="protein sequence ID" value="PKI33500.1"/>
    <property type="molecule type" value="Genomic_DNA"/>
</dbReference>
<proteinExistence type="predicted"/>
<accession>A0A2I0HPT8</accession>
<dbReference type="Proteomes" id="UP000233551">
    <property type="component" value="Unassembled WGS sequence"/>
</dbReference>
<dbReference type="AlphaFoldDB" id="A0A2I0HPT8"/>
<protein>
    <submittedName>
        <fullName evidence="2">Uncharacterized protein</fullName>
    </submittedName>
</protein>
<evidence type="ECO:0000256" key="1">
    <source>
        <dbReference type="SAM" id="MobiDB-lite"/>
    </source>
</evidence>
<gene>
    <name evidence="2" type="ORF">CRG98_046056</name>
</gene>